<evidence type="ECO:0000259" key="4">
    <source>
        <dbReference type="PROSITE" id="PS51186"/>
    </source>
</evidence>
<dbReference type="InterPro" id="IPR000182">
    <property type="entry name" value="GNAT_dom"/>
</dbReference>
<evidence type="ECO:0000313" key="5">
    <source>
        <dbReference type="EMBL" id="MBC3861615.1"/>
    </source>
</evidence>
<keyword evidence="1" id="KW-0808">Transferase</keyword>
<proteinExistence type="inferred from homology"/>
<name>A0A923KK92_9BURK</name>
<reference evidence="5" key="1">
    <citation type="submission" date="2020-08" db="EMBL/GenBank/DDBJ databases">
        <title>Novel species isolated from subtropical streams in China.</title>
        <authorList>
            <person name="Lu H."/>
        </authorList>
    </citation>
    <scope>NUCLEOTIDE SEQUENCE</scope>
    <source>
        <strain evidence="5">KACC 12607</strain>
    </source>
</reference>
<keyword evidence="2" id="KW-0012">Acyltransferase</keyword>
<sequence>MAKSPDVQLHISPAHPDYADALLAFELENRAHFEHWIASRGDLFYSKEAVRKSLEQAQWTANARTELHYLVWLGEEIIGRITLRGIEREQYFKASLGYRFSARYGGKGYASTAVNKIIEHALTELKLWRIEATIIANNLPSIGVIRKCGFTQYGHSHASILRNGIWMDALHFEKHAKQFDDGKLS</sequence>
<evidence type="ECO:0000256" key="2">
    <source>
        <dbReference type="ARBA" id="ARBA00023315"/>
    </source>
</evidence>
<keyword evidence="6" id="KW-1185">Reference proteome</keyword>
<dbReference type="InterPro" id="IPR016181">
    <property type="entry name" value="Acyl_CoA_acyltransferase"/>
</dbReference>
<comment type="similarity">
    <text evidence="3">Belongs to the acetyltransferase family. RimJ subfamily.</text>
</comment>
<gene>
    <name evidence="5" type="ORF">H8K32_05830</name>
</gene>
<accession>A0A923KK92</accession>
<comment type="caution">
    <text evidence="5">The sequence shown here is derived from an EMBL/GenBank/DDBJ whole genome shotgun (WGS) entry which is preliminary data.</text>
</comment>
<dbReference type="GO" id="GO:0008999">
    <property type="term" value="F:protein-N-terminal-alanine acetyltransferase activity"/>
    <property type="evidence" value="ECO:0007669"/>
    <property type="project" value="TreeGrafter"/>
</dbReference>
<dbReference type="Pfam" id="PF13302">
    <property type="entry name" value="Acetyltransf_3"/>
    <property type="match status" value="1"/>
</dbReference>
<organism evidence="5 6">
    <name type="scientific">Undibacterium jejuense</name>
    <dbReference type="NCBI Taxonomy" id="1344949"/>
    <lineage>
        <taxon>Bacteria</taxon>
        <taxon>Pseudomonadati</taxon>
        <taxon>Pseudomonadota</taxon>
        <taxon>Betaproteobacteria</taxon>
        <taxon>Burkholderiales</taxon>
        <taxon>Oxalobacteraceae</taxon>
        <taxon>Undibacterium</taxon>
    </lineage>
</organism>
<dbReference type="EMBL" id="JACOFV010000004">
    <property type="protein sequence ID" value="MBC3861615.1"/>
    <property type="molecule type" value="Genomic_DNA"/>
</dbReference>
<dbReference type="SUPFAM" id="SSF55729">
    <property type="entry name" value="Acyl-CoA N-acyltransferases (Nat)"/>
    <property type="match status" value="1"/>
</dbReference>
<dbReference type="PANTHER" id="PTHR43792">
    <property type="entry name" value="GNAT FAMILY, PUTATIVE (AFU_ORTHOLOGUE AFUA_3G00765)-RELATED-RELATED"/>
    <property type="match status" value="1"/>
</dbReference>
<dbReference type="GO" id="GO:0005737">
    <property type="term" value="C:cytoplasm"/>
    <property type="evidence" value="ECO:0007669"/>
    <property type="project" value="TreeGrafter"/>
</dbReference>
<evidence type="ECO:0000313" key="6">
    <source>
        <dbReference type="Proteomes" id="UP000634011"/>
    </source>
</evidence>
<dbReference type="InterPro" id="IPR051531">
    <property type="entry name" value="N-acetyltransferase"/>
</dbReference>
<dbReference type="PROSITE" id="PS51186">
    <property type="entry name" value="GNAT"/>
    <property type="match status" value="1"/>
</dbReference>
<evidence type="ECO:0000256" key="3">
    <source>
        <dbReference type="ARBA" id="ARBA00038502"/>
    </source>
</evidence>
<dbReference type="Gene3D" id="3.40.630.30">
    <property type="match status" value="1"/>
</dbReference>
<dbReference type="AlphaFoldDB" id="A0A923KK92"/>
<dbReference type="RefSeq" id="WP_186911548.1">
    <property type="nucleotide sequence ID" value="NZ_JACOFV010000004.1"/>
</dbReference>
<evidence type="ECO:0000256" key="1">
    <source>
        <dbReference type="ARBA" id="ARBA00022679"/>
    </source>
</evidence>
<feature type="domain" description="N-acetyltransferase" evidence="4">
    <location>
        <begin position="23"/>
        <end position="177"/>
    </location>
</feature>
<protein>
    <submittedName>
        <fullName evidence="5">GNAT family N-acetyltransferase</fullName>
    </submittedName>
</protein>
<dbReference type="PANTHER" id="PTHR43792:SF8">
    <property type="entry name" value="[RIBOSOMAL PROTEIN US5]-ALANINE N-ACETYLTRANSFERASE"/>
    <property type="match status" value="1"/>
</dbReference>
<dbReference type="Proteomes" id="UP000634011">
    <property type="component" value="Unassembled WGS sequence"/>
</dbReference>